<dbReference type="RefSeq" id="WP_244802995.1">
    <property type="nucleotide sequence ID" value="NZ_JALIEA010000006.1"/>
</dbReference>
<dbReference type="Proteomes" id="UP001139207">
    <property type="component" value="Unassembled WGS sequence"/>
</dbReference>
<dbReference type="EMBL" id="JALIEA010000006">
    <property type="protein sequence ID" value="MCJ7857248.1"/>
    <property type="molecule type" value="Genomic_DNA"/>
</dbReference>
<comment type="caution">
    <text evidence="4">The sequence shown here is derived from an EMBL/GenBank/DDBJ whole genome shotgun (WGS) entry which is preliminary data.</text>
</comment>
<evidence type="ECO:0000313" key="4">
    <source>
        <dbReference type="EMBL" id="MCJ7857248.1"/>
    </source>
</evidence>
<evidence type="ECO:0000259" key="3">
    <source>
        <dbReference type="PROSITE" id="PS50206"/>
    </source>
</evidence>
<feature type="domain" description="Rhodanese" evidence="3">
    <location>
        <begin position="29"/>
        <end position="147"/>
    </location>
</feature>
<dbReference type="SUPFAM" id="SSF52821">
    <property type="entry name" value="Rhodanese/Cell cycle control phosphatase"/>
    <property type="match status" value="2"/>
</dbReference>
<dbReference type="Pfam" id="PF00581">
    <property type="entry name" value="Rhodanese"/>
    <property type="match status" value="2"/>
</dbReference>
<keyword evidence="5" id="KW-1185">Reference proteome</keyword>
<proteinExistence type="predicted"/>
<dbReference type="InterPro" id="IPR036873">
    <property type="entry name" value="Rhodanese-like_dom_sf"/>
</dbReference>
<keyword evidence="2" id="KW-0677">Repeat</keyword>
<dbReference type="PANTHER" id="PTHR11364:SF27">
    <property type="entry name" value="SULFURTRANSFERASE"/>
    <property type="match status" value="1"/>
</dbReference>
<feature type="domain" description="Rhodanese" evidence="3">
    <location>
        <begin position="186"/>
        <end position="300"/>
    </location>
</feature>
<dbReference type="InterPro" id="IPR045078">
    <property type="entry name" value="TST/MPST-like"/>
</dbReference>
<dbReference type="Gene3D" id="3.40.250.10">
    <property type="entry name" value="Rhodanese-like domain"/>
    <property type="match status" value="2"/>
</dbReference>
<dbReference type="AlphaFoldDB" id="A0A9X2AY57"/>
<organism evidence="4 5">
    <name type="scientific">Corynebacterium kalidii</name>
    <dbReference type="NCBI Taxonomy" id="2931982"/>
    <lineage>
        <taxon>Bacteria</taxon>
        <taxon>Bacillati</taxon>
        <taxon>Actinomycetota</taxon>
        <taxon>Actinomycetes</taxon>
        <taxon>Mycobacteriales</taxon>
        <taxon>Corynebacteriaceae</taxon>
        <taxon>Corynebacterium</taxon>
    </lineage>
</organism>
<keyword evidence="1" id="KW-0808">Transferase</keyword>
<reference evidence="4" key="1">
    <citation type="submission" date="2022-04" db="EMBL/GenBank/DDBJ databases">
        <title>Corynebacterium kalidii LD5P10.</title>
        <authorList>
            <person name="Sun J.Q."/>
        </authorList>
    </citation>
    <scope>NUCLEOTIDE SEQUENCE</scope>
    <source>
        <strain evidence="4">LD5P10</strain>
    </source>
</reference>
<accession>A0A9X2AY57</accession>
<protein>
    <submittedName>
        <fullName evidence="4">Sulfurtransferase</fullName>
    </submittedName>
</protein>
<evidence type="ECO:0000256" key="1">
    <source>
        <dbReference type="ARBA" id="ARBA00022679"/>
    </source>
</evidence>
<evidence type="ECO:0000256" key="2">
    <source>
        <dbReference type="ARBA" id="ARBA00022737"/>
    </source>
</evidence>
<evidence type="ECO:0000313" key="5">
    <source>
        <dbReference type="Proteomes" id="UP001139207"/>
    </source>
</evidence>
<dbReference type="InterPro" id="IPR001763">
    <property type="entry name" value="Rhodanese-like_dom"/>
</dbReference>
<dbReference type="PROSITE" id="PS50206">
    <property type="entry name" value="RHODANESE_3"/>
    <property type="match status" value="2"/>
</dbReference>
<name>A0A9X2AY57_9CORY</name>
<sequence length="302" mass="32029">MTLSHADLPAGTPAEPFIPAQELFEASTRGEPVTVLDSDWEWGENAAWNLYVTRHIPGSFFCDPGTMLSGSPSPEAGRNPLPNRHVLQQHIDDWGIRPGQPVRIYDRGGLIYAARAWWVLRWAGVTDVRILDGGTPAWLAAGGDIAAGIGCLRGRGTFEILAGGAPTMPTVGLSDVMEISATAATGAAAPLLIDTRPTDRYEGLRERLDRRAGHIPGAIGVPVADLLDEGRVPAPEVVRERLAAHGVTGDDVAAEAVVYSGSGVSSALFIALMEHAGLPVARHYIGGWSQWASDRSRPVALG</sequence>
<gene>
    <name evidence="4" type="ORF">MUN33_00735</name>
</gene>
<dbReference type="PANTHER" id="PTHR11364">
    <property type="entry name" value="THIOSULFATE SULFERTANSFERASE"/>
    <property type="match status" value="1"/>
</dbReference>
<dbReference type="SMART" id="SM00450">
    <property type="entry name" value="RHOD"/>
    <property type="match status" value="2"/>
</dbReference>
<dbReference type="CDD" id="cd01448">
    <property type="entry name" value="TST_Repeat_1"/>
    <property type="match status" value="1"/>
</dbReference>
<dbReference type="GO" id="GO:0004792">
    <property type="term" value="F:thiosulfate-cyanide sulfurtransferase activity"/>
    <property type="evidence" value="ECO:0007669"/>
    <property type="project" value="TreeGrafter"/>
</dbReference>